<comment type="caution">
    <text evidence="1">The sequence shown here is derived from an EMBL/GenBank/DDBJ whole genome shotgun (WGS) entry which is preliminary data.</text>
</comment>
<evidence type="ECO:0000313" key="2">
    <source>
        <dbReference type="Proteomes" id="UP000323242"/>
    </source>
</evidence>
<dbReference type="AlphaFoldDB" id="A0A5D4JHS2"/>
<dbReference type="EMBL" id="VSZQ01000069">
    <property type="protein sequence ID" value="TYR63809.1"/>
    <property type="molecule type" value="Genomic_DNA"/>
</dbReference>
<organism evidence="1 2">
    <name type="scientific">Streptomyces parvus</name>
    <dbReference type="NCBI Taxonomy" id="66428"/>
    <lineage>
        <taxon>Bacteria</taxon>
        <taxon>Bacillati</taxon>
        <taxon>Actinomycetota</taxon>
        <taxon>Actinomycetes</taxon>
        <taxon>Kitasatosporales</taxon>
        <taxon>Streptomycetaceae</taxon>
        <taxon>Streptomyces</taxon>
    </lineage>
</organism>
<sequence length="78" mass="8541">MATDPSEYDKSMPAVVVYLAKVERAVDRTRASHGGRPYAEVHQALVEALQAEDAQRVVPQVVERFARQISDTGDSVDG</sequence>
<protein>
    <submittedName>
        <fullName evidence="1">Uncharacterized protein</fullName>
    </submittedName>
</protein>
<keyword evidence="2" id="KW-1185">Reference proteome</keyword>
<dbReference type="Proteomes" id="UP000323242">
    <property type="component" value="Unassembled WGS sequence"/>
</dbReference>
<evidence type="ECO:0000313" key="1">
    <source>
        <dbReference type="EMBL" id="TYR63809.1"/>
    </source>
</evidence>
<name>A0A5D4JHS2_9ACTN</name>
<reference evidence="1 2" key="1">
    <citation type="submission" date="2019-08" db="EMBL/GenBank/DDBJ databases">
        <title>Draft genome for granaticin producer strain Streptomyces parvus C05.</title>
        <authorList>
            <person name="Gonzalez-Pimentel J.L."/>
        </authorList>
    </citation>
    <scope>NUCLEOTIDE SEQUENCE [LARGE SCALE GENOMIC DNA]</scope>
    <source>
        <strain evidence="1 2">C05</strain>
    </source>
</reference>
<accession>A0A5D4JHS2</accession>
<gene>
    <name evidence="1" type="ORF">FY004_14940</name>
</gene>
<dbReference type="RefSeq" id="WP_109197219.1">
    <property type="nucleotide sequence ID" value="NZ_VSZQ01000069.1"/>
</dbReference>
<proteinExistence type="predicted"/>